<feature type="domain" description="ABC transporter" evidence="4">
    <location>
        <begin position="11"/>
        <end position="252"/>
    </location>
</feature>
<evidence type="ECO:0000259" key="4">
    <source>
        <dbReference type="PROSITE" id="PS50893"/>
    </source>
</evidence>
<dbReference type="InterPro" id="IPR027417">
    <property type="entry name" value="P-loop_NTPase"/>
</dbReference>
<evidence type="ECO:0000256" key="1">
    <source>
        <dbReference type="ARBA" id="ARBA00022448"/>
    </source>
</evidence>
<dbReference type="Gene3D" id="3.40.50.300">
    <property type="entry name" value="P-loop containing nucleotide triphosphate hydrolases"/>
    <property type="match status" value="1"/>
</dbReference>
<dbReference type="GO" id="GO:0005524">
    <property type="term" value="F:ATP binding"/>
    <property type="evidence" value="ECO:0007669"/>
    <property type="project" value="UniProtKB-KW"/>
</dbReference>
<dbReference type="PANTHER" id="PTHR42734">
    <property type="entry name" value="METAL TRANSPORT SYSTEM ATP-BINDING PROTEIN TM_0124-RELATED"/>
    <property type="match status" value="1"/>
</dbReference>
<dbReference type="KEGG" id="alus:STSP2_02949"/>
<accession>A0A1U9NP83</accession>
<keyword evidence="3 5" id="KW-0067">ATP-binding</keyword>
<dbReference type="EMBL" id="CP019791">
    <property type="protein sequence ID" value="AQT69752.1"/>
    <property type="molecule type" value="Genomic_DNA"/>
</dbReference>
<dbReference type="Proteomes" id="UP000189674">
    <property type="component" value="Chromosome"/>
</dbReference>
<dbReference type="RefSeq" id="WP_146663409.1">
    <property type="nucleotide sequence ID" value="NZ_CP019791.1"/>
</dbReference>
<dbReference type="GO" id="GO:0016887">
    <property type="term" value="F:ATP hydrolysis activity"/>
    <property type="evidence" value="ECO:0007669"/>
    <property type="project" value="InterPro"/>
</dbReference>
<dbReference type="SMART" id="SM00382">
    <property type="entry name" value="AAA"/>
    <property type="match status" value="1"/>
</dbReference>
<organism evidence="5 6">
    <name type="scientific">Anaerohalosphaera lusitana</name>
    <dbReference type="NCBI Taxonomy" id="1936003"/>
    <lineage>
        <taxon>Bacteria</taxon>
        <taxon>Pseudomonadati</taxon>
        <taxon>Planctomycetota</taxon>
        <taxon>Phycisphaerae</taxon>
        <taxon>Sedimentisphaerales</taxon>
        <taxon>Anaerohalosphaeraceae</taxon>
        <taxon>Anaerohalosphaera</taxon>
    </lineage>
</organism>
<dbReference type="InterPro" id="IPR003439">
    <property type="entry name" value="ABC_transporter-like_ATP-bd"/>
</dbReference>
<keyword evidence="5" id="KW-0378">Hydrolase</keyword>
<dbReference type="OrthoDB" id="9806726at2"/>
<dbReference type="SUPFAM" id="SSF52540">
    <property type="entry name" value="P-loop containing nucleoside triphosphate hydrolases"/>
    <property type="match status" value="1"/>
</dbReference>
<keyword evidence="6" id="KW-1185">Reference proteome</keyword>
<dbReference type="Pfam" id="PF00005">
    <property type="entry name" value="ABC_tran"/>
    <property type="match status" value="1"/>
</dbReference>
<dbReference type="PROSITE" id="PS50893">
    <property type="entry name" value="ABC_TRANSPORTER_2"/>
    <property type="match status" value="1"/>
</dbReference>
<dbReference type="InterPro" id="IPR003593">
    <property type="entry name" value="AAA+_ATPase"/>
</dbReference>
<keyword evidence="2" id="KW-0547">Nucleotide-binding</keyword>
<evidence type="ECO:0000313" key="5">
    <source>
        <dbReference type="EMBL" id="AQT69752.1"/>
    </source>
</evidence>
<keyword evidence="1" id="KW-0813">Transport</keyword>
<gene>
    <name evidence="5" type="primary">ylmA_2</name>
    <name evidence="5" type="ORF">STSP2_02949</name>
</gene>
<dbReference type="InterPro" id="IPR050153">
    <property type="entry name" value="Metal_Ion_Import_ABC"/>
</dbReference>
<dbReference type="AlphaFoldDB" id="A0A1U9NP83"/>
<evidence type="ECO:0000256" key="3">
    <source>
        <dbReference type="ARBA" id="ARBA00022840"/>
    </source>
</evidence>
<evidence type="ECO:0000313" key="6">
    <source>
        <dbReference type="Proteomes" id="UP000189674"/>
    </source>
</evidence>
<sequence length="268" mass="29248">MQAPDKAKDCLTLKDISVTAGPKPILQIDSLHLHEREFTGVIGANGAGKSTLLKLCCGLVLPHQGSVKLCGREIASTPAWKRPRALKHIGYVPQSTEYNPDLPFTALEVVLMGITGTKPLTAPLTKNDREIARRWLDELGLDEYRNRTFRSLSGGEQQKTMIAAAMASDPKLLLLDEPGASLDFGWKEQLVAILEKLNDISHAATIFVSHEANLLPACCKRLVLLRSGRIAADGSTIDVLNSDHFRAVYGRNIKVTNLAGRWHAAANI</sequence>
<proteinExistence type="predicted"/>
<name>A0A1U9NP83_9BACT</name>
<dbReference type="STRING" id="1936003.STSP2_02949"/>
<reference evidence="6" key="1">
    <citation type="submission" date="2017-02" db="EMBL/GenBank/DDBJ databases">
        <title>Comparative genomics and description of representatives of a novel lineage of planctomycetes thriving in anoxic sediments.</title>
        <authorList>
            <person name="Spring S."/>
            <person name="Bunk B."/>
            <person name="Sproer C."/>
        </authorList>
    </citation>
    <scope>NUCLEOTIDE SEQUENCE [LARGE SCALE GENOMIC DNA]</scope>
    <source>
        <strain evidence="6">ST-NAGAB-D1</strain>
    </source>
</reference>
<protein>
    <submittedName>
        <fullName evidence="5">Putative ABC transporter ATP-binding protein YlmA</fullName>
        <ecNumber evidence="5">3.6.3.-</ecNumber>
    </submittedName>
</protein>
<evidence type="ECO:0000256" key="2">
    <source>
        <dbReference type="ARBA" id="ARBA00022741"/>
    </source>
</evidence>
<dbReference type="EC" id="3.6.3.-" evidence="5"/>